<organism evidence="3 4">
    <name type="scientific">Deinococcus marmoris</name>
    <dbReference type="NCBI Taxonomy" id="249408"/>
    <lineage>
        <taxon>Bacteria</taxon>
        <taxon>Thermotogati</taxon>
        <taxon>Deinococcota</taxon>
        <taxon>Deinococci</taxon>
        <taxon>Deinococcales</taxon>
        <taxon>Deinococcaceae</taxon>
        <taxon>Deinococcus</taxon>
    </lineage>
</organism>
<gene>
    <name evidence="3" type="ORF">BOO71_0009712</name>
</gene>
<reference evidence="3 4" key="1">
    <citation type="submission" date="2017-01" db="EMBL/GenBank/DDBJ databases">
        <title>Genome Analysis of Deinococcus marmoris KOPRI26562.</title>
        <authorList>
            <person name="Kim J.H."/>
            <person name="Oh H.-M."/>
        </authorList>
    </citation>
    <scope>NUCLEOTIDE SEQUENCE [LARGE SCALE GENOMIC DNA]</scope>
    <source>
        <strain evidence="3 4">KOPRI26562</strain>
    </source>
</reference>
<dbReference type="Proteomes" id="UP000186607">
    <property type="component" value="Unassembled WGS sequence"/>
</dbReference>
<dbReference type="SUPFAM" id="SSF56747">
    <property type="entry name" value="Prim-pol domain"/>
    <property type="match status" value="1"/>
</dbReference>
<evidence type="ECO:0000259" key="2">
    <source>
        <dbReference type="SMART" id="SM00943"/>
    </source>
</evidence>
<dbReference type="EMBL" id="MSTI01000114">
    <property type="protein sequence ID" value="OLV17137.1"/>
    <property type="molecule type" value="Genomic_DNA"/>
</dbReference>
<feature type="region of interest" description="Disordered" evidence="1">
    <location>
        <begin position="203"/>
        <end position="227"/>
    </location>
</feature>
<feature type="domain" description="DNA primase/polymerase bifunctional N-terminal" evidence="2">
    <location>
        <begin position="13"/>
        <end position="189"/>
    </location>
</feature>
<accession>A0A1U7NW62</accession>
<protein>
    <recommendedName>
        <fullName evidence="2">DNA primase/polymerase bifunctional N-terminal domain-containing protein</fullName>
    </recommendedName>
</protein>
<name>A0A1U7NW62_9DEIO</name>
<dbReference type="STRING" id="249408.BOO71_0009712"/>
<evidence type="ECO:0000313" key="4">
    <source>
        <dbReference type="Proteomes" id="UP000186607"/>
    </source>
</evidence>
<evidence type="ECO:0000313" key="3">
    <source>
        <dbReference type="EMBL" id="OLV17137.1"/>
    </source>
</evidence>
<dbReference type="Pfam" id="PF09250">
    <property type="entry name" value="Prim-Pol"/>
    <property type="match status" value="1"/>
</dbReference>
<sequence>MYDDEPERAYETACHLLRQGISVIPTGGGVSQGAKEPHKQALIASGHTYVNDNGELRASWKPMQTQLPTAEDLNIWYRQVRARGLGMVTGELSGYVVIDVDLEGLPLLRELGWKPHVISPSGGAHLYLHHPGWYVQSNASKNKKTLPPGFDVRGDGGYIMFPPSRNRQGFYRRTDQRQRLSIEDVPETVTVAGETYRLRQALGLIPPAPQEPKSAERTSSQPSSVDEERCPMFLMLDRAADYAADRRGHSCWGCGRMPTTTAEMKPCAPLGNTRTWCKAFQKMWEMHDVCQLHCVTESTADLLELDRLMNEEGKSFAAASIALTAFRTARAQAQAS</sequence>
<dbReference type="RefSeq" id="WP_075834202.1">
    <property type="nucleotide sequence ID" value="NZ_MSTI01000114.1"/>
</dbReference>
<evidence type="ECO:0000256" key="1">
    <source>
        <dbReference type="SAM" id="MobiDB-lite"/>
    </source>
</evidence>
<comment type="caution">
    <text evidence="3">The sequence shown here is derived from an EMBL/GenBank/DDBJ whole genome shotgun (WGS) entry which is preliminary data.</text>
</comment>
<dbReference type="SMART" id="SM00943">
    <property type="entry name" value="Prim-Pol"/>
    <property type="match status" value="1"/>
</dbReference>
<dbReference type="AlphaFoldDB" id="A0A1U7NW62"/>
<keyword evidence="4" id="KW-1185">Reference proteome</keyword>
<proteinExistence type="predicted"/>
<dbReference type="InterPro" id="IPR015330">
    <property type="entry name" value="DNA_primase/pol_bifunc_N"/>
</dbReference>